<dbReference type="AlphaFoldDB" id="A0A0L6Z8T0"/>
<keyword evidence="1" id="KW-0812">Transmembrane</keyword>
<keyword evidence="1" id="KW-0472">Membrane</keyword>
<dbReference type="EMBL" id="LHUR01000024">
    <property type="protein sequence ID" value="KOA19386.1"/>
    <property type="molecule type" value="Genomic_DNA"/>
</dbReference>
<gene>
    <name evidence="2" type="ORF">CLHOM_21770</name>
</gene>
<evidence type="ECO:0000313" key="3">
    <source>
        <dbReference type="Proteomes" id="UP000037043"/>
    </source>
</evidence>
<dbReference type="STRING" id="36844.SAMN04488501_11325"/>
<accession>A0A0L6Z8T0</accession>
<dbReference type="RefSeq" id="WP_074782928.1">
    <property type="nucleotide sequence ID" value="NZ_LHUR01000024.1"/>
</dbReference>
<feature type="transmembrane region" description="Helical" evidence="1">
    <location>
        <begin position="6"/>
        <end position="26"/>
    </location>
</feature>
<evidence type="ECO:0000313" key="2">
    <source>
        <dbReference type="EMBL" id="KOA19386.1"/>
    </source>
</evidence>
<comment type="caution">
    <text evidence="2">The sequence shown here is derived from an EMBL/GenBank/DDBJ whole genome shotgun (WGS) entry which is preliminary data.</text>
</comment>
<dbReference type="Proteomes" id="UP000037043">
    <property type="component" value="Unassembled WGS sequence"/>
</dbReference>
<evidence type="ECO:0000256" key="1">
    <source>
        <dbReference type="SAM" id="Phobius"/>
    </source>
</evidence>
<dbReference type="PATRIC" id="fig|1121318.3.peg.2185"/>
<protein>
    <submittedName>
        <fullName evidence="2">YtxH-like protein</fullName>
    </submittedName>
</protein>
<reference evidence="3" key="1">
    <citation type="submission" date="2015-08" db="EMBL/GenBank/DDBJ databases">
        <title>Genome sequence of the strict anaerobe Clostridium homopropionicum LuHBu1 (DSM 5847T).</title>
        <authorList>
            <person name="Poehlein A."/>
            <person name="Beck M."/>
            <person name="Schiel-Bengelsdorf B."/>
            <person name="Bengelsdorf F.R."/>
            <person name="Daniel R."/>
            <person name="Duerre P."/>
        </authorList>
    </citation>
    <scope>NUCLEOTIDE SEQUENCE [LARGE SCALE GENOMIC DNA]</scope>
    <source>
        <strain evidence="3">DSM 5847</strain>
    </source>
</reference>
<keyword evidence="3" id="KW-1185">Reference proteome</keyword>
<name>A0A0L6Z8T0_9CLOT</name>
<organism evidence="2 3">
    <name type="scientific">Clostridium homopropionicum DSM 5847</name>
    <dbReference type="NCBI Taxonomy" id="1121318"/>
    <lineage>
        <taxon>Bacteria</taxon>
        <taxon>Bacillati</taxon>
        <taxon>Bacillota</taxon>
        <taxon>Clostridia</taxon>
        <taxon>Eubacteriales</taxon>
        <taxon>Clostridiaceae</taxon>
        <taxon>Clostridium</taxon>
    </lineage>
</organism>
<proteinExistence type="predicted"/>
<keyword evidence="1" id="KW-1133">Transmembrane helix</keyword>
<sequence>MRGFIKGITTGAIIGATAGMMMVPQMSRRTRKMLRRNSKMFMNRAGDVFENLRDYMM</sequence>